<dbReference type="PhylomeDB" id="A0A068U1G1"/>
<dbReference type="InterPro" id="IPR002213">
    <property type="entry name" value="UDP_glucos_trans"/>
</dbReference>
<dbReference type="GO" id="GO:0035251">
    <property type="term" value="F:UDP-glucosyltransferase activity"/>
    <property type="evidence" value="ECO:0007669"/>
    <property type="project" value="TreeGrafter"/>
</dbReference>
<comment type="similarity">
    <text evidence="1 3">Belongs to the UDP-glycosyltransferase family.</text>
</comment>
<dbReference type="EC" id="2.4.1.-" evidence="4"/>
<evidence type="ECO:0000313" key="5">
    <source>
        <dbReference type="EMBL" id="CDP02132.1"/>
    </source>
</evidence>
<dbReference type="Gene3D" id="3.40.50.2000">
    <property type="entry name" value="Glycogen Phosphorylase B"/>
    <property type="match status" value="2"/>
</dbReference>
<dbReference type="Pfam" id="PF00201">
    <property type="entry name" value="UDPGT"/>
    <property type="match status" value="1"/>
</dbReference>
<dbReference type="FunCoup" id="A0A068U1G1">
    <property type="interactions" value="136"/>
</dbReference>
<dbReference type="AlphaFoldDB" id="A0A068U1G1"/>
<gene>
    <name evidence="5" type="ORF">GSCOC_T00039425001</name>
</gene>
<evidence type="ECO:0000256" key="3">
    <source>
        <dbReference type="RuleBase" id="RU003718"/>
    </source>
</evidence>
<dbReference type="EMBL" id="HG739092">
    <property type="protein sequence ID" value="CDP02132.1"/>
    <property type="molecule type" value="Genomic_DNA"/>
</dbReference>
<sequence>MGSSSGSGQHAVLFPFMAKGHTIPLLHLARLLVHRSLTVTIFTTPANRPFILNYLADLIMKNTTTSTVGVSVMDLPFPESIDGVPPGIESTDKLPHISLWLPLARATPLMQPHFEQALTSLPPVTFMVTDGFLGWTVHSANKYGIPRLVYYGMSNFASTLSRVAGESGLLWKTQSADELFAVPNFPWIKLARNDFDESLSDHEPKGPFFEFIIDCTVTASMSFGQLVNSFYELEPVYIDYWNRHYEPKLWSVGPLCLAEPPTPSPEHESSWIDEWLDRKLDQGQAVLYVAFGSQAEISAEQFQEIKSGLERSQVNFLWVVRKNESQLSDGFEERVKDRGLIVREWVDQRKILGHRSVVGFLSHCGWNSVLESICAKVPILAWPMMAEQPLNAKLVVEEIKVGVRAETWNGSAKGLVKSEGLEKGVRELMEGTRGQEVRKKVKEVGEAAMRAVKEGGSSWNTLNQLLDQLQLHANTHAQPKFTTTATATI</sequence>
<evidence type="ECO:0000256" key="4">
    <source>
        <dbReference type="RuleBase" id="RU362057"/>
    </source>
</evidence>
<name>A0A068U1G1_COFCA</name>
<evidence type="ECO:0000313" key="6">
    <source>
        <dbReference type="Proteomes" id="UP000295252"/>
    </source>
</evidence>
<dbReference type="CDD" id="cd03784">
    <property type="entry name" value="GT1_Gtf-like"/>
    <property type="match status" value="1"/>
</dbReference>
<dbReference type="InParanoid" id="A0A068U1G1"/>
<keyword evidence="2 3" id="KW-0808">Transferase</keyword>
<dbReference type="Proteomes" id="UP000295252">
    <property type="component" value="Chromosome IX"/>
</dbReference>
<dbReference type="PROSITE" id="PS00375">
    <property type="entry name" value="UDPGT"/>
    <property type="match status" value="1"/>
</dbReference>
<proteinExistence type="inferred from homology"/>
<dbReference type="PANTHER" id="PTHR48047:SF51">
    <property type="entry name" value="GLYCOSYLTRANSFERASE"/>
    <property type="match status" value="1"/>
</dbReference>
<dbReference type="PANTHER" id="PTHR48047">
    <property type="entry name" value="GLYCOSYLTRANSFERASE"/>
    <property type="match status" value="1"/>
</dbReference>
<dbReference type="OrthoDB" id="5835829at2759"/>
<protein>
    <recommendedName>
        <fullName evidence="4">Glycosyltransferase</fullName>
        <ecNumber evidence="4">2.4.1.-</ecNumber>
    </recommendedName>
</protein>
<dbReference type="InterPro" id="IPR035595">
    <property type="entry name" value="UDP_glycos_trans_CS"/>
</dbReference>
<reference evidence="6" key="1">
    <citation type="journal article" date="2014" name="Science">
        <title>The coffee genome provides insight into the convergent evolution of caffeine biosynthesis.</title>
        <authorList>
            <person name="Denoeud F."/>
            <person name="Carretero-Paulet L."/>
            <person name="Dereeper A."/>
            <person name="Droc G."/>
            <person name="Guyot R."/>
            <person name="Pietrella M."/>
            <person name="Zheng C."/>
            <person name="Alberti A."/>
            <person name="Anthony F."/>
            <person name="Aprea G."/>
            <person name="Aury J.M."/>
            <person name="Bento P."/>
            <person name="Bernard M."/>
            <person name="Bocs S."/>
            <person name="Campa C."/>
            <person name="Cenci A."/>
            <person name="Combes M.C."/>
            <person name="Crouzillat D."/>
            <person name="Da Silva C."/>
            <person name="Daddiego L."/>
            <person name="De Bellis F."/>
            <person name="Dussert S."/>
            <person name="Garsmeur O."/>
            <person name="Gayraud T."/>
            <person name="Guignon V."/>
            <person name="Jahn K."/>
            <person name="Jamilloux V."/>
            <person name="Joet T."/>
            <person name="Labadie K."/>
            <person name="Lan T."/>
            <person name="Leclercq J."/>
            <person name="Lepelley M."/>
            <person name="Leroy T."/>
            <person name="Li L.T."/>
            <person name="Librado P."/>
            <person name="Lopez L."/>
            <person name="Munoz A."/>
            <person name="Noel B."/>
            <person name="Pallavicini A."/>
            <person name="Perrotta G."/>
            <person name="Poncet V."/>
            <person name="Pot D."/>
            <person name="Priyono X."/>
            <person name="Rigoreau M."/>
            <person name="Rouard M."/>
            <person name="Rozas J."/>
            <person name="Tranchant-Dubreuil C."/>
            <person name="VanBuren R."/>
            <person name="Zhang Q."/>
            <person name="Andrade A.C."/>
            <person name="Argout X."/>
            <person name="Bertrand B."/>
            <person name="de Kochko A."/>
            <person name="Graziosi G."/>
            <person name="Henry R.J."/>
            <person name="Jayarama X."/>
            <person name="Ming R."/>
            <person name="Nagai C."/>
            <person name="Rounsley S."/>
            <person name="Sankoff D."/>
            <person name="Giuliano G."/>
            <person name="Albert V.A."/>
            <person name="Wincker P."/>
            <person name="Lashermes P."/>
        </authorList>
    </citation>
    <scope>NUCLEOTIDE SEQUENCE [LARGE SCALE GENOMIC DNA]</scope>
    <source>
        <strain evidence="6">cv. DH200-94</strain>
    </source>
</reference>
<organism evidence="5 6">
    <name type="scientific">Coffea canephora</name>
    <name type="common">Robusta coffee</name>
    <dbReference type="NCBI Taxonomy" id="49390"/>
    <lineage>
        <taxon>Eukaryota</taxon>
        <taxon>Viridiplantae</taxon>
        <taxon>Streptophyta</taxon>
        <taxon>Embryophyta</taxon>
        <taxon>Tracheophyta</taxon>
        <taxon>Spermatophyta</taxon>
        <taxon>Magnoliopsida</taxon>
        <taxon>eudicotyledons</taxon>
        <taxon>Gunneridae</taxon>
        <taxon>Pentapetalae</taxon>
        <taxon>asterids</taxon>
        <taxon>lamiids</taxon>
        <taxon>Gentianales</taxon>
        <taxon>Rubiaceae</taxon>
        <taxon>Ixoroideae</taxon>
        <taxon>Gardenieae complex</taxon>
        <taxon>Bertiereae - Coffeeae clade</taxon>
        <taxon>Coffeeae</taxon>
        <taxon>Coffea</taxon>
    </lineage>
</organism>
<accession>A0A068U1G1</accession>
<keyword evidence="6" id="KW-1185">Reference proteome</keyword>
<evidence type="ECO:0000256" key="2">
    <source>
        <dbReference type="ARBA" id="ARBA00022679"/>
    </source>
</evidence>
<dbReference type="OMA" id="CAFHEPA"/>
<evidence type="ECO:0000256" key="1">
    <source>
        <dbReference type="ARBA" id="ARBA00009995"/>
    </source>
</evidence>
<keyword evidence="3" id="KW-0328">Glycosyltransferase</keyword>
<dbReference type="FunFam" id="3.40.50.2000:FF:000107">
    <property type="entry name" value="Glycosyltransferase"/>
    <property type="match status" value="1"/>
</dbReference>
<dbReference type="Gramene" id="CDP02132">
    <property type="protein sequence ID" value="CDP02132"/>
    <property type="gene ID" value="GSCOC_T00039425001"/>
</dbReference>
<dbReference type="SUPFAM" id="SSF53756">
    <property type="entry name" value="UDP-Glycosyltransferase/glycogen phosphorylase"/>
    <property type="match status" value="1"/>
</dbReference>